<reference evidence="1 2" key="1">
    <citation type="submission" date="2015-03" db="EMBL/GenBank/DDBJ databases">
        <title>Pseudomonas fluorescens 1855-344 Genome sequencing and assembly.</title>
        <authorList>
            <person name="Eng W.W.H."/>
            <person name="Gan H.M."/>
            <person name="Savka M.A."/>
        </authorList>
    </citation>
    <scope>NUCLEOTIDE SEQUENCE [LARGE SCALE GENOMIC DNA]</scope>
    <source>
        <strain evidence="1 2">1855-344</strain>
    </source>
</reference>
<evidence type="ECO:0000313" key="1">
    <source>
        <dbReference type="EMBL" id="KKA09896.1"/>
    </source>
</evidence>
<accession>A0A0F4XVN7</accession>
<evidence type="ECO:0008006" key="3">
    <source>
        <dbReference type="Google" id="ProtNLM"/>
    </source>
</evidence>
<gene>
    <name evidence="1" type="ORF">VP02_00610</name>
</gene>
<sequence length="70" mass="7618">MLSMYSMKFRMLALAGLCLVTTLASVVALNVYQGKVSSDEIRTQSSVLLEVAARDQLIGNGKAQQARIEK</sequence>
<dbReference type="PATRIC" id="fig|132476.4.peg.131"/>
<organism evidence="1 2">
    <name type="scientific">Pseudomonas kilonensis</name>
    <dbReference type="NCBI Taxonomy" id="132476"/>
    <lineage>
        <taxon>Bacteria</taxon>
        <taxon>Pseudomonadati</taxon>
        <taxon>Pseudomonadota</taxon>
        <taxon>Gammaproteobacteria</taxon>
        <taxon>Pseudomonadales</taxon>
        <taxon>Pseudomonadaceae</taxon>
        <taxon>Pseudomonas</taxon>
    </lineage>
</organism>
<protein>
    <recommendedName>
        <fullName evidence="3">Methyl-accepting chemotaxis protein</fullName>
    </recommendedName>
</protein>
<comment type="caution">
    <text evidence="1">The sequence shown here is derived from an EMBL/GenBank/DDBJ whole genome shotgun (WGS) entry which is preliminary data.</text>
</comment>
<dbReference type="AlphaFoldDB" id="A0A0F4XVN7"/>
<dbReference type="Proteomes" id="UP000033662">
    <property type="component" value="Unassembled WGS sequence"/>
</dbReference>
<name>A0A0F4XVN7_9PSED</name>
<proteinExistence type="predicted"/>
<evidence type="ECO:0000313" key="2">
    <source>
        <dbReference type="Proteomes" id="UP000033662"/>
    </source>
</evidence>
<dbReference type="EMBL" id="JZXC01000001">
    <property type="protein sequence ID" value="KKA09896.1"/>
    <property type="molecule type" value="Genomic_DNA"/>
</dbReference>